<evidence type="ECO:0000313" key="2">
    <source>
        <dbReference type="Proteomes" id="UP000298225"/>
    </source>
</evidence>
<comment type="caution">
    <text evidence="1">The sequence shown here is derived from an EMBL/GenBank/DDBJ whole genome shotgun (WGS) entry which is preliminary data.</text>
</comment>
<keyword evidence="2" id="KW-1185">Reference proteome</keyword>
<sequence length="115" mass="11926">MFTAIAAMTQLAAAQTKGSNGGPVVKSQGHPIEFVRKGLDILFYVGDDDGSPLSTKDMRGRATIQEGGKTVTVPLAPASPNMMTGKLLAEPSPKAIVVFSGSLHGHSLTARYAGE</sequence>
<dbReference type="EMBL" id="SPQU01000006">
    <property type="protein sequence ID" value="TFV38929.1"/>
    <property type="molecule type" value="Genomic_DNA"/>
</dbReference>
<dbReference type="AlphaFoldDB" id="A0A4Y9L7Q8"/>
<dbReference type="Proteomes" id="UP000298225">
    <property type="component" value="Unassembled WGS sequence"/>
</dbReference>
<evidence type="ECO:0000313" key="1">
    <source>
        <dbReference type="EMBL" id="TFV38929.1"/>
    </source>
</evidence>
<proteinExistence type="predicted"/>
<accession>A0A4Y9L7Q8</accession>
<dbReference type="OrthoDB" id="7933680at2"/>
<gene>
    <name evidence="1" type="ORF">E4K66_16175</name>
</gene>
<organism evidence="1 2">
    <name type="scientific">Bradyrhizobium frederickii</name>
    <dbReference type="NCBI Taxonomy" id="2560054"/>
    <lineage>
        <taxon>Bacteria</taxon>
        <taxon>Pseudomonadati</taxon>
        <taxon>Pseudomonadota</taxon>
        <taxon>Alphaproteobacteria</taxon>
        <taxon>Hyphomicrobiales</taxon>
        <taxon>Nitrobacteraceae</taxon>
        <taxon>Bradyrhizobium</taxon>
    </lineage>
</organism>
<reference evidence="1 2" key="1">
    <citation type="submission" date="2019-03" db="EMBL/GenBank/DDBJ databases">
        <title>Bradyrhizobium strains diversity isolated from Chamaecrista fasciculata.</title>
        <authorList>
            <person name="Urquiaga M.C.O."/>
            <person name="Hungria M."/>
            <person name="Delamuta J.R.M."/>
        </authorList>
    </citation>
    <scope>NUCLEOTIDE SEQUENCE [LARGE SCALE GENOMIC DNA]</scope>
    <source>
        <strain evidence="1 2">CNPSo 3424</strain>
    </source>
</reference>
<protein>
    <submittedName>
        <fullName evidence="1">Uncharacterized protein</fullName>
    </submittedName>
</protein>
<name>A0A4Y9L7Q8_9BRAD</name>